<dbReference type="EMBL" id="JAHUZN010000010">
    <property type="protein sequence ID" value="KAG8479996.1"/>
    <property type="molecule type" value="Genomic_DNA"/>
</dbReference>
<dbReference type="OrthoDB" id="1750799at2759"/>
<dbReference type="AlphaFoldDB" id="A0A8J5Y0D6"/>
<protein>
    <submittedName>
        <fullName evidence="1">Uncharacterized protein</fullName>
    </submittedName>
</protein>
<gene>
    <name evidence="1" type="ORF">CXB51_025040</name>
</gene>
<comment type="caution">
    <text evidence="1">The sequence shown here is derived from an EMBL/GenBank/DDBJ whole genome shotgun (WGS) entry which is preliminary data.</text>
</comment>
<organism evidence="1 2">
    <name type="scientific">Gossypium anomalum</name>
    <dbReference type="NCBI Taxonomy" id="47600"/>
    <lineage>
        <taxon>Eukaryota</taxon>
        <taxon>Viridiplantae</taxon>
        <taxon>Streptophyta</taxon>
        <taxon>Embryophyta</taxon>
        <taxon>Tracheophyta</taxon>
        <taxon>Spermatophyta</taxon>
        <taxon>Magnoliopsida</taxon>
        <taxon>eudicotyledons</taxon>
        <taxon>Gunneridae</taxon>
        <taxon>Pentapetalae</taxon>
        <taxon>rosids</taxon>
        <taxon>malvids</taxon>
        <taxon>Malvales</taxon>
        <taxon>Malvaceae</taxon>
        <taxon>Malvoideae</taxon>
        <taxon>Gossypium</taxon>
    </lineage>
</organism>
<accession>A0A8J5Y0D6</accession>
<proteinExistence type="predicted"/>
<sequence length="118" mass="13021">MIASDHAKAKHVTFIIKDLKPLCARSGGEAGYHVDFAEGSHVTVPDYNVATLDEIFVSLRVVESANQRPNRLDRGFDRLNHRGTTLVRSKGVYVVQRDRVRKGDAAWKRGTPCECGGG</sequence>
<reference evidence="1 2" key="1">
    <citation type="journal article" date="2021" name="bioRxiv">
        <title>The Gossypium anomalum genome as a resource for cotton improvement and evolutionary analysis of hybrid incompatibility.</title>
        <authorList>
            <person name="Grover C.E."/>
            <person name="Yuan D."/>
            <person name="Arick M.A."/>
            <person name="Miller E.R."/>
            <person name="Hu G."/>
            <person name="Peterson D.G."/>
            <person name="Wendel J.F."/>
            <person name="Udall J.A."/>
        </authorList>
    </citation>
    <scope>NUCLEOTIDE SEQUENCE [LARGE SCALE GENOMIC DNA]</scope>
    <source>
        <strain evidence="1">JFW-Udall</strain>
        <tissue evidence="1">Leaf</tissue>
    </source>
</reference>
<dbReference type="Proteomes" id="UP000701853">
    <property type="component" value="Chromosome 10"/>
</dbReference>
<evidence type="ECO:0000313" key="1">
    <source>
        <dbReference type="EMBL" id="KAG8479996.1"/>
    </source>
</evidence>
<keyword evidence="2" id="KW-1185">Reference proteome</keyword>
<evidence type="ECO:0000313" key="2">
    <source>
        <dbReference type="Proteomes" id="UP000701853"/>
    </source>
</evidence>
<name>A0A8J5Y0D6_9ROSI</name>